<dbReference type="AlphaFoldDB" id="A0A0C2VRZ6"/>
<evidence type="ECO:0000313" key="3">
    <source>
        <dbReference type="Proteomes" id="UP000031938"/>
    </source>
</evidence>
<dbReference type="PATRIC" id="fig|889306.3.peg.1802"/>
<feature type="domain" description="Transposase DDE" evidence="1">
    <location>
        <begin position="57"/>
        <end position="103"/>
    </location>
</feature>
<dbReference type="InterPro" id="IPR025668">
    <property type="entry name" value="Tnp_DDE_dom"/>
</dbReference>
<keyword evidence="3" id="KW-1185">Reference proteome</keyword>
<dbReference type="Pfam" id="PF13751">
    <property type="entry name" value="DDE_Tnp_1_6"/>
    <property type="match status" value="1"/>
</dbReference>
<evidence type="ECO:0000259" key="1">
    <source>
        <dbReference type="Pfam" id="PF13751"/>
    </source>
</evidence>
<evidence type="ECO:0000313" key="2">
    <source>
        <dbReference type="EMBL" id="KIL47216.1"/>
    </source>
</evidence>
<dbReference type="EMBL" id="JXRP01000014">
    <property type="protein sequence ID" value="KIL47216.1"/>
    <property type="molecule type" value="Genomic_DNA"/>
</dbReference>
<name>A0A0C2VRZ6_9BACL</name>
<sequence>MADSGYGSEENYVFCEKEEIKAYIKHSTFDKESTKKWKEQFGRVDNMSYDDELDEWICKNGKRLTSQYDSRRKSDNGYESMKRTYLCMECQGCPFQTTCAKEKMG</sequence>
<dbReference type="Proteomes" id="UP000031938">
    <property type="component" value="Unassembled WGS sequence"/>
</dbReference>
<gene>
    <name evidence="2" type="ORF">KP78_17890</name>
</gene>
<organism evidence="2 3">
    <name type="scientific">Jeotgalibacillus soli</name>
    <dbReference type="NCBI Taxonomy" id="889306"/>
    <lineage>
        <taxon>Bacteria</taxon>
        <taxon>Bacillati</taxon>
        <taxon>Bacillota</taxon>
        <taxon>Bacilli</taxon>
        <taxon>Bacillales</taxon>
        <taxon>Caryophanaceae</taxon>
        <taxon>Jeotgalibacillus</taxon>
    </lineage>
</organism>
<proteinExistence type="predicted"/>
<reference evidence="2 3" key="1">
    <citation type="submission" date="2015-01" db="EMBL/GenBank/DDBJ databases">
        <title>Genome sequencing of Jeotgalibacillus soli.</title>
        <authorList>
            <person name="Goh K.M."/>
            <person name="Chan K.-G."/>
            <person name="Yaakop A.S."/>
            <person name="Ee R."/>
            <person name="Gan H.M."/>
            <person name="Chan C.S."/>
        </authorList>
    </citation>
    <scope>NUCLEOTIDE SEQUENCE [LARGE SCALE GENOMIC DNA]</scope>
    <source>
        <strain evidence="2 3">P9</strain>
    </source>
</reference>
<dbReference type="OrthoDB" id="2444208at2"/>
<dbReference type="PANTHER" id="PTHR33408:SF2">
    <property type="entry name" value="TRANSPOSASE DDE DOMAIN-CONTAINING PROTEIN"/>
    <property type="match status" value="1"/>
</dbReference>
<accession>A0A0C2VRZ6</accession>
<protein>
    <submittedName>
        <fullName evidence="2">Transposase</fullName>
    </submittedName>
</protein>
<comment type="caution">
    <text evidence="2">The sequence shown here is derived from an EMBL/GenBank/DDBJ whole genome shotgun (WGS) entry which is preliminary data.</text>
</comment>
<dbReference type="PANTHER" id="PTHR33408">
    <property type="entry name" value="TRANSPOSASE"/>
    <property type="match status" value="1"/>
</dbReference>
<dbReference type="STRING" id="889306.KP78_17890"/>